<dbReference type="Gene3D" id="2.160.20.10">
    <property type="entry name" value="Single-stranded right-handed beta-helix, Pectin lyase-like"/>
    <property type="match status" value="1"/>
</dbReference>
<dbReference type="Proteomes" id="UP001593940">
    <property type="component" value="Unassembled WGS sequence"/>
</dbReference>
<evidence type="ECO:0000313" key="1">
    <source>
        <dbReference type="EMBL" id="MFC1457159.1"/>
    </source>
</evidence>
<proteinExistence type="predicted"/>
<dbReference type="SUPFAM" id="SSF51126">
    <property type="entry name" value="Pectin lyase-like"/>
    <property type="match status" value="2"/>
</dbReference>
<dbReference type="InterPro" id="IPR045392">
    <property type="entry name" value="DUF6519"/>
</dbReference>
<dbReference type="InterPro" id="IPR012334">
    <property type="entry name" value="Pectin_lyas_fold"/>
</dbReference>
<dbReference type="RefSeq" id="WP_377029667.1">
    <property type="nucleotide sequence ID" value="NZ_JBHOMY010000026.1"/>
</dbReference>
<comment type="caution">
    <text evidence="1">The sequence shown here is derived from an EMBL/GenBank/DDBJ whole genome shotgun (WGS) entry which is preliminary data.</text>
</comment>
<evidence type="ECO:0000313" key="2">
    <source>
        <dbReference type="Proteomes" id="UP001593940"/>
    </source>
</evidence>
<protein>
    <submittedName>
        <fullName evidence="1">DUF6519 domain-containing protein</fullName>
    </submittedName>
</protein>
<organism evidence="1 2">
    <name type="scientific">Microvirga arabica</name>
    <dbReference type="NCBI Taxonomy" id="1128671"/>
    <lineage>
        <taxon>Bacteria</taxon>
        <taxon>Pseudomonadati</taxon>
        <taxon>Pseudomonadota</taxon>
        <taxon>Alphaproteobacteria</taxon>
        <taxon>Hyphomicrobiales</taxon>
        <taxon>Methylobacteriaceae</taxon>
        <taxon>Microvirga</taxon>
    </lineage>
</organism>
<dbReference type="EMBL" id="JBHOMY010000026">
    <property type="protein sequence ID" value="MFC1457159.1"/>
    <property type="molecule type" value="Genomic_DNA"/>
</dbReference>
<accession>A0ABV6Y7C0</accession>
<dbReference type="InterPro" id="IPR011050">
    <property type="entry name" value="Pectin_lyase_fold/virulence"/>
</dbReference>
<sequence>MGGDYSRNSFDALRDFAGVLMQQGHPTLDADWNEFVAIVERRLRAESVDIIGRAAVPKETPTGFQIVPAAGPQLTIGRGRMYVDGLVAENHGLIGPDNSPIFDRSRLDSDGRAVGVLDETISREPGDFIDYMVQPYLPAAPALPSTVGPHLVYLDVWNREVTPLKDRRLLEPALNGIDTATRTQTVWQVRVLADVGADVTCGADLAAWDALVAPSAARLTTATIEFDDPDEPCLLPPGGGYRGLENQLYRVELHVGGDLGDVRFKWSRDNASVGATIEAIADGNRLQVRRIGRDSILRFRTGDWVEVTDDRREFAGLAGDLRRVEVDEDASELRLDSPLSADLIPGGGADTTASRHSRVIRWDQHGEVRLDDGTLWVDLDAAGSDGSIPVPPAGQVVVLEAGITVRFDLEPAGGQAKALDHWCFAARTAGAQIEILDRAPPLGVHHHYARLAMVTFPTAVVDCRTFWPPEFGDDCACSACVSAEEHNAGTFTIQQAIAQLPETGGTICLSPGTFILGDTPVVIEDRESIRLKGHGAATFLIYAGRGAAVRVIESEHIEILDLGVFVSTDATNAAQAPAAFLLRTCEQVKLQRSIALLLAREGGRGFGVAIDGTHNRLKIADNLLFAPSAIGALADPEREEGLRYCALHDVLIQDNRLMGNRGVALEGLVIHLAVTRIVLNAIDAFEAGIVVTGTSAIETDDGEITGGQLGRNEVWSPGGVAIESNTILLGAVASGVISGVPNLLLKGNEISRLGGQEGPETACCVRLTEGFMPKLQPDCHIVGNRMGRVFGFGISIEATQATLVIKQNLIRDCATGGVRMVPEAQIGSLAFDNNIVEHIGNGARDGRVIGVSLSSVVDGKVIGNSINRIGQGGEAAEYVAGLEVHGAMLLDISHNAITDIGPAAGPKELYAIRLHGPLQTANISANRLIGVASAAENDPMSWSGIALDLRLGVEGGLVPGGPATGVNRFPAFMAVGDRLLSLTARGVSILGRIGGAQIRIDGNVITDARPRSQLPLVVVLAGGEGLSGCVFTGNQCRRLAAAGVTPVILQAPRLAVANNIVRRESDADAMTLQSGTFGGPTATIVGNITFGNIRLNGVALPAPWQALNVLG</sequence>
<reference evidence="1 2" key="1">
    <citation type="submission" date="2024-09" db="EMBL/GenBank/DDBJ databases">
        <title>Nodulacao em especies de Leguminosae Basais da Amazonia e Caracterizacao dos Rizobios e Bacterias Associadas aos Nodulos.</title>
        <authorList>
            <person name="Jambeiro I.C.A."/>
            <person name="Lopes I.S."/>
            <person name="Aguiar E.R.G.R."/>
            <person name="Santos A.F.J."/>
            <person name="Dos Santos J.M.F."/>
            <person name="Gross E."/>
        </authorList>
    </citation>
    <scope>NUCLEOTIDE SEQUENCE [LARGE SCALE GENOMIC DNA]</scope>
    <source>
        <strain evidence="1 2">BRUESC1165</strain>
    </source>
</reference>
<name>A0ABV6Y7C0_9HYPH</name>
<keyword evidence="2" id="KW-1185">Reference proteome</keyword>
<dbReference type="Pfam" id="PF20129">
    <property type="entry name" value="DUF6519"/>
    <property type="match status" value="3"/>
</dbReference>
<gene>
    <name evidence="1" type="ORF">ACETIH_10595</name>
</gene>